<reference evidence="2" key="1">
    <citation type="submission" date="2022-11" db="EMBL/GenBank/DDBJ databases">
        <authorList>
            <person name="Hyden B.L."/>
            <person name="Feng K."/>
            <person name="Yates T."/>
            <person name="Jawdy S."/>
            <person name="Smart L.B."/>
            <person name="Muchero W."/>
        </authorList>
    </citation>
    <scope>NUCLEOTIDE SEQUENCE</scope>
    <source>
        <tissue evidence="2">Shoot tip</tissue>
    </source>
</reference>
<protein>
    <submittedName>
        <fullName evidence="2">Uncharacterized protein</fullName>
    </submittedName>
</protein>
<comment type="caution">
    <text evidence="2">The sequence shown here is derived from an EMBL/GenBank/DDBJ whole genome shotgun (WGS) entry which is preliminary data.</text>
</comment>
<dbReference type="AlphaFoldDB" id="A0A9Q0SKT6"/>
<accession>A0A9Q0SKT6</accession>
<organism evidence="2 3">
    <name type="scientific">Salix koriyanagi</name>
    <dbReference type="NCBI Taxonomy" id="2511006"/>
    <lineage>
        <taxon>Eukaryota</taxon>
        <taxon>Viridiplantae</taxon>
        <taxon>Streptophyta</taxon>
        <taxon>Embryophyta</taxon>
        <taxon>Tracheophyta</taxon>
        <taxon>Spermatophyta</taxon>
        <taxon>Magnoliopsida</taxon>
        <taxon>eudicotyledons</taxon>
        <taxon>Gunneridae</taxon>
        <taxon>Pentapetalae</taxon>
        <taxon>rosids</taxon>
        <taxon>fabids</taxon>
        <taxon>Malpighiales</taxon>
        <taxon>Salicaceae</taxon>
        <taxon>Saliceae</taxon>
        <taxon>Salix</taxon>
    </lineage>
</organism>
<evidence type="ECO:0000256" key="1">
    <source>
        <dbReference type="SAM" id="MobiDB-lite"/>
    </source>
</evidence>
<proteinExistence type="predicted"/>
<sequence>MNSTQHKYIIRERNHMKIHQL</sequence>
<keyword evidence="3" id="KW-1185">Reference proteome</keyword>
<gene>
    <name evidence="2" type="ORF">OIU74_019537</name>
</gene>
<feature type="region of interest" description="Disordered" evidence="1">
    <location>
        <begin position="1"/>
        <end position="21"/>
    </location>
</feature>
<name>A0A9Q0SKT6_9ROSI</name>
<dbReference type="EMBL" id="JAPFFM010000020">
    <property type="protein sequence ID" value="KAJ6681077.1"/>
    <property type="molecule type" value="Genomic_DNA"/>
</dbReference>
<reference evidence="2" key="2">
    <citation type="journal article" date="2023" name="Int. J. Mol. Sci.">
        <title>De Novo Assembly and Annotation of 11 Diverse Shrub Willow (Salix) Genomes Reveals Novel Gene Organization in Sex-Linked Regions.</title>
        <authorList>
            <person name="Hyden B."/>
            <person name="Feng K."/>
            <person name="Yates T.B."/>
            <person name="Jawdy S."/>
            <person name="Cereghino C."/>
            <person name="Smart L.B."/>
            <person name="Muchero W."/>
        </authorList>
    </citation>
    <scope>NUCLEOTIDE SEQUENCE</scope>
    <source>
        <tissue evidence="2">Shoot tip</tissue>
    </source>
</reference>
<evidence type="ECO:0000313" key="2">
    <source>
        <dbReference type="EMBL" id="KAJ6681077.1"/>
    </source>
</evidence>
<evidence type="ECO:0000313" key="3">
    <source>
        <dbReference type="Proteomes" id="UP001151752"/>
    </source>
</evidence>
<dbReference type="Proteomes" id="UP001151752">
    <property type="component" value="Chromosome 5"/>
</dbReference>